<proteinExistence type="predicted"/>
<feature type="region of interest" description="Disordered" evidence="1">
    <location>
        <begin position="1"/>
        <end position="22"/>
    </location>
</feature>
<accession>A0ABR6YWM0</accession>
<evidence type="ECO:0000313" key="3">
    <source>
        <dbReference type="Proteomes" id="UP000622405"/>
    </source>
</evidence>
<sequence>MKRNPPQPFKPDHVITGPQTNRLGFGETIQPLPGHTRGSMVVSFPSGELFVGDILMNLTGPHPAYLWEDSAALQKSIQAVQQLPAKTFYYGHGRPTPVSN</sequence>
<dbReference type="InterPro" id="IPR036866">
    <property type="entry name" value="RibonucZ/Hydroxyglut_hydro"/>
</dbReference>
<keyword evidence="3" id="KW-1185">Reference proteome</keyword>
<evidence type="ECO:0008006" key="4">
    <source>
        <dbReference type="Google" id="ProtNLM"/>
    </source>
</evidence>
<dbReference type="RefSeq" id="WP_186893971.1">
    <property type="nucleotide sequence ID" value="NZ_WJBE01000005.1"/>
</dbReference>
<gene>
    <name evidence="2" type="ORF">GH811_07725</name>
</gene>
<protein>
    <recommendedName>
        <fullName evidence="4">Metallo-beta-lactamase domain-containing protein</fullName>
    </recommendedName>
</protein>
<evidence type="ECO:0000313" key="2">
    <source>
        <dbReference type="EMBL" id="MBC3899504.1"/>
    </source>
</evidence>
<dbReference type="SUPFAM" id="SSF56281">
    <property type="entry name" value="Metallo-hydrolase/oxidoreductase"/>
    <property type="match status" value="1"/>
</dbReference>
<dbReference type="EMBL" id="WJBE01000005">
    <property type="protein sequence ID" value="MBC3899504.1"/>
    <property type="molecule type" value="Genomic_DNA"/>
</dbReference>
<comment type="caution">
    <text evidence="2">The sequence shown here is derived from an EMBL/GenBank/DDBJ whole genome shotgun (WGS) entry which is preliminary data.</text>
</comment>
<reference evidence="2 3" key="1">
    <citation type="journal article" date="2020" name="mSystems">
        <title>Defining Genomic and Predicted Metabolic Features of the Acetobacterium Genus.</title>
        <authorList>
            <person name="Ross D.E."/>
            <person name="Marshall C.W."/>
            <person name="Gulliver D."/>
            <person name="May H.D."/>
            <person name="Norman R.S."/>
        </authorList>
    </citation>
    <scope>NUCLEOTIDE SEQUENCE [LARGE SCALE GENOMIC DNA]</scope>
    <source>
        <strain evidence="2 3">DSM 4132</strain>
    </source>
</reference>
<name>A0ABR6YWM0_9FIRM</name>
<organism evidence="2 3">
    <name type="scientific">Acetobacterium malicum</name>
    <dbReference type="NCBI Taxonomy" id="52692"/>
    <lineage>
        <taxon>Bacteria</taxon>
        <taxon>Bacillati</taxon>
        <taxon>Bacillota</taxon>
        <taxon>Clostridia</taxon>
        <taxon>Eubacteriales</taxon>
        <taxon>Eubacteriaceae</taxon>
        <taxon>Acetobacterium</taxon>
    </lineage>
</organism>
<dbReference type="Gene3D" id="3.60.15.10">
    <property type="entry name" value="Ribonuclease Z/Hydroxyacylglutathione hydrolase-like"/>
    <property type="match status" value="1"/>
</dbReference>
<evidence type="ECO:0000256" key="1">
    <source>
        <dbReference type="SAM" id="MobiDB-lite"/>
    </source>
</evidence>
<dbReference type="Proteomes" id="UP000622405">
    <property type="component" value="Unassembled WGS sequence"/>
</dbReference>